<sequence length="128" mass="14490">VTDQNLDECLRVFPLEESPVARRTLLRTLGSHPLVIPRAGYHHEEELDKKRKIGDFPSYLFILLLILLLHNSRGSKTTLMKTSPPTVRIPDVPGSTVLRLSSDSTPEEPAECARQLSQTRLMKKFLCL</sequence>
<comment type="caution">
    <text evidence="2">The sequence shown here is derived from an EMBL/GenBank/DDBJ whole genome shotgun (WGS) entry which is preliminary data.</text>
</comment>
<evidence type="ECO:0000313" key="3">
    <source>
        <dbReference type="Proteomes" id="UP001341840"/>
    </source>
</evidence>
<feature type="non-terminal residue" evidence="2">
    <location>
        <position position="1"/>
    </location>
</feature>
<accession>A0ABU6XHL6</accession>
<organism evidence="2 3">
    <name type="scientific">Stylosanthes scabra</name>
    <dbReference type="NCBI Taxonomy" id="79078"/>
    <lineage>
        <taxon>Eukaryota</taxon>
        <taxon>Viridiplantae</taxon>
        <taxon>Streptophyta</taxon>
        <taxon>Embryophyta</taxon>
        <taxon>Tracheophyta</taxon>
        <taxon>Spermatophyta</taxon>
        <taxon>Magnoliopsida</taxon>
        <taxon>eudicotyledons</taxon>
        <taxon>Gunneridae</taxon>
        <taxon>Pentapetalae</taxon>
        <taxon>rosids</taxon>
        <taxon>fabids</taxon>
        <taxon>Fabales</taxon>
        <taxon>Fabaceae</taxon>
        <taxon>Papilionoideae</taxon>
        <taxon>50 kb inversion clade</taxon>
        <taxon>dalbergioids sensu lato</taxon>
        <taxon>Dalbergieae</taxon>
        <taxon>Pterocarpus clade</taxon>
        <taxon>Stylosanthes</taxon>
    </lineage>
</organism>
<keyword evidence="1" id="KW-1133">Transmembrane helix</keyword>
<keyword evidence="3" id="KW-1185">Reference proteome</keyword>
<evidence type="ECO:0000256" key="1">
    <source>
        <dbReference type="SAM" id="Phobius"/>
    </source>
</evidence>
<keyword evidence="1" id="KW-0472">Membrane</keyword>
<evidence type="ECO:0000313" key="2">
    <source>
        <dbReference type="EMBL" id="MED6197551.1"/>
    </source>
</evidence>
<gene>
    <name evidence="2" type="ORF">PIB30_057492</name>
</gene>
<dbReference type="Proteomes" id="UP001341840">
    <property type="component" value="Unassembled WGS sequence"/>
</dbReference>
<name>A0ABU6XHL6_9FABA</name>
<protein>
    <submittedName>
        <fullName evidence="2">Uncharacterized protein</fullName>
    </submittedName>
</protein>
<reference evidence="2 3" key="1">
    <citation type="journal article" date="2023" name="Plants (Basel)">
        <title>Bridging the Gap: Combining Genomics and Transcriptomics Approaches to Understand Stylosanthes scabra, an Orphan Legume from the Brazilian Caatinga.</title>
        <authorList>
            <person name="Ferreira-Neto J.R.C."/>
            <person name="da Silva M.D."/>
            <person name="Binneck E."/>
            <person name="de Melo N.F."/>
            <person name="da Silva R.H."/>
            <person name="de Melo A.L.T.M."/>
            <person name="Pandolfi V."/>
            <person name="Bustamante F.O."/>
            <person name="Brasileiro-Vidal A.C."/>
            <person name="Benko-Iseppon A.M."/>
        </authorList>
    </citation>
    <scope>NUCLEOTIDE SEQUENCE [LARGE SCALE GENOMIC DNA]</scope>
    <source>
        <tissue evidence="2">Leaves</tissue>
    </source>
</reference>
<feature type="transmembrane region" description="Helical" evidence="1">
    <location>
        <begin position="56"/>
        <end position="72"/>
    </location>
</feature>
<proteinExistence type="predicted"/>
<keyword evidence="1" id="KW-0812">Transmembrane</keyword>
<dbReference type="EMBL" id="JASCZI010211920">
    <property type="protein sequence ID" value="MED6197551.1"/>
    <property type="molecule type" value="Genomic_DNA"/>
</dbReference>